<accession>A0AA38CKC2</accession>
<gene>
    <name evidence="1" type="ORF">KI387_029536</name>
</gene>
<dbReference type="Proteomes" id="UP000824469">
    <property type="component" value="Unassembled WGS sequence"/>
</dbReference>
<keyword evidence="2" id="KW-1185">Reference proteome</keyword>
<proteinExistence type="predicted"/>
<evidence type="ECO:0000313" key="2">
    <source>
        <dbReference type="Proteomes" id="UP000824469"/>
    </source>
</evidence>
<dbReference type="AlphaFoldDB" id="A0AA38CKC2"/>
<protein>
    <submittedName>
        <fullName evidence="1">Uncharacterized protein</fullName>
    </submittedName>
</protein>
<dbReference type="EMBL" id="JAHRHJ020000010">
    <property type="protein sequence ID" value="KAH9297854.1"/>
    <property type="molecule type" value="Genomic_DNA"/>
</dbReference>
<reference evidence="1 2" key="1">
    <citation type="journal article" date="2021" name="Nat. Plants">
        <title>The Taxus genome provides insights into paclitaxel biosynthesis.</title>
        <authorList>
            <person name="Xiong X."/>
            <person name="Gou J."/>
            <person name="Liao Q."/>
            <person name="Li Y."/>
            <person name="Zhou Q."/>
            <person name="Bi G."/>
            <person name="Li C."/>
            <person name="Du R."/>
            <person name="Wang X."/>
            <person name="Sun T."/>
            <person name="Guo L."/>
            <person name="Liang H."/>
            <person name="Lu P."/>
            <person name="Wu Y."/>
            <person name="Zhang Z."/>
            <person name="Ro D.K."/>
            <person name="Shang Y."/>
            <person name="Huang S."/>
            <person name="Yan J."/>
        </authorList>
    </citation>
    <scope>NUCLEOTIDE SEQUENCE [LARGE SCALE GENOMIC DNA]</scope>
    <source>
        <strain evidence="1">Ta-2019</strain>
    </source>
</reference>
<sequence>VTDMGGGNVATGMCETLGVDEVVFGVVVEGMVDVTGATEMVDAAVIAGIGPSYEMTGGKVDAGSTELDGADAGVGVRFRGIDTGMSYIN</sequence>
<evidence type="ECO:0000313" key="1">
    <source>
        <dbReference type="EMBL" id="KAH9297854.1"/>
    </source>
</evidence>
<feature type="non-terminal residue" evidence="1">
    <location>
        <position position="1"/>
    </location>
</feature>
<name>A0AA38CKC2_TAXCH</name>
<organism evidence="1 2">
    <name type="scientific">Taxus chinensis</name>
    <name type="common">Chinese yew</name>
    <name type="synonym">Taxus wallichiana var. chinensis</name>
    <dbReference type="NCBI Taxonomy" id="29808"/>
    <lineage>
        <taxon>Eukaryota</taxon>
        <taxon>Viridiplantae</taxon>
        <taxon>Streptophyta</taxon>
        <taxon>Embryophyta</taxon>
        <taxon>Tracheophyta</taxon>
        <taxon>Spermatophyta</taxon>
        <taxon>Pinopsida</taxon>
        <taxon>Pinidae</taxon>
        <taxon>Conifers II</taxon>
        <taxon>Cupressales</taxon>
        <taxon>Taxaceae</taxon>
        <taxon>Taxus</taxon>
    </lineage>
</organism>
<comment type="caution">
    <text evidence="1">The sequence shown here is derived from an EMBL/GenBank/DDBJ whole genome shotgun (WGS) entry which is preliminary data.</text>
</comment>